<organism evidence="1 2">
    <name type="scientific">Brassica cretica</name>
    <name type="common">Mustard</name>
    <dbReference type="NCBI Taxonomy" id="69181"/>
    <lineage>
        <taxon>Eukaryota</taxon>
        <taxon>Viridiplantae</taxon>
        <taxon>Streptophyta</taxon>
        <taxon>Embryophyta</taxon>
        <taxon>Tracheophyta</taxon>
        <taxon>Spermatophyta</taxon>
        <taxon>Magnoliopsida</taxon>
        <taxon>eudicotyledons</taxon>
        <taxon>Gunneridae</taxon>
        <taxon>Pentapetalae</taxon>
        <taxon>rosids</taxon>
        <taxon>malvids</taxon>
        <taxon>Brassicales</taxon>
        <taxon>Brassicaceae</taxon>
        <taxon>Brassiceae</taxon>
        <taxon>Brassica</taxon>
    </lineage>
</organism>
<keyword evidence="2" id="KW-1185">Reference proteome</keyword>
<dbReference type="Proteomes" id="UP000266723">
    <property type="component" value="Unassembled WGS sequence"/>
</dbReference>
<accession>A0ABQ7DKS0</accession>
<comment type="caution">
    <text evidence="1">The sequence shown here is derived from an EMBL/GenBank/DDBJ whole genome shotgun (WGS) entry which is preliminary data.</text>
</comment>
<proteinExistence type="predicted"/>
<reference evidence="1 2" key="1">
    <citation type="journal article" date="2020" name="BMC Genomics">
        <title>Intraspecific diversification of the crop wild relative Brassica cretica Lam. using demographic model selection.</title>
        <authorList>
            <person name="Kioukis A."/>
            <person name="Michalopoulou V.A."/>
            <person name="Briers L."/>
            <person name="Pirintsos S."/>
            <person name="Studholme D.J."/>
            <person name="Pavlidis P."/>
            <person name="Sarris P.F."/>
        </authorList>
    </citation>
    <scope>NUCLEOTIDE SEQUENCE [LARGE SCALE GENOMIC DNA]</scope>
    <source>
        <strain evidence="2">cv. PFS-1207/04</strain>
    </source>
</reference>
<sequence>MSSLIDFHECSHSPLGLATKQLFRNVTNIIAELVWGGRSSTLRHTLKPFNIIVQIASCVAN</sequence>
<dbReference type="EMBL" id="QGKV02000649">
    <property type="protein sequence ID" value="KAF3578076.1"/>
    <property type="molecule type" value="Genomic_DNA"/>
</dbReference>
<evidence type="ECO:0000313" key="2">
    <source>
        <dbReference type="Proteomes" id="UP000266723"/>
    </source>
</evidence>
<name>A0ABQ7DKS0_BRACR</name>
<evidence type="ECO:0000313" key="1">
    <source>
        <dbReference type="EMBL" id="KAF3578076.1"/>
    </source>
</evidence>
<protein>
    <submittedName>
        <fullName evidence="1">Uncharacterized protein</fullName>
    </submittedName>
</protein>
<gene>
    <name evidence="1" type="ORF">DY000_02035477</name>
</gene>